<accession>A0A3P3Q5B5</accession>
<comment type="caution">
    <text evidence="8">The sequence shown here is derived from an EMBL/GenBank/DDBJ whole genome shotgun (WGS) entry which is preliminary data.</text>
</comment>
<reference evidence="8 9" key="1">
    <citation type="submission" date="2018-11" db="EMBL/GenBank/DDBJ databases">
        <title>Genome sequencing of Lachnoanaerobaculum orale DSM 24553T.</title>
        <authorList>
            <person name="Kook J.-K."/>
            <person name="Park S.-N."/>
            <person name="Lim Y.K."/>
        </authorList>
    </citation>
    <scope>NUCLEOTIDE SEQUENCE [LARGE SCALE GENOMIC DNA]</scope>
    <source>
        <strain evidence="8 9">DSM 24553</strain>
    </source>
</reference>
<dbReference type="PANTHER" id="PTHR42933">
    <property type="entry name" value="SLR6095 PROTEIN"/>
    <property type="match status" value="1"/>
</dbReference>
<keyword evidence="9" id="KW-1185">Reference proteome</keyword>
<protein>
    <recommendedName>
        <fullName evidence="1">site-specific DNA-methyltransferase (adenine-specific)</fullName>
        <ecNumber evidence="1">2.1.1.72</ecNumber>
    </recommendedName>
</protein>
<evidence type="ECO:0000256" key="3">
    <source>
        <dbReference type="ARBA" id="ARBA00022679"/>
    </source>
</evidence>
<feature type="domain" description="DNA methylase adenine-specific" evidence="7">
    <location>
        <begin position="4"/>
        <end position="200"/>
    </location>
</feature>
<keyword evidence="4" id="KW-0949">S-adenosyl-L-methionine</keyword>
<dbReference type="InterPro" id="IPR003356">
    <property type="entry name" value="DNA_methylase_A-5"/>
</dbReference>
<organism evidence="8 9">
    <name type="scientific">Lachnoanaerobaculum orale</name>
    <dbReference type="NCBI Taxonomy" id="979627"/>
    <lineage>
        <taxon>Bacteria</taxon>
        <taxon>Bacillati</taxon>
        <taxon>Bacillota</taxon>
        <taxon>Clostridia</taxon>
        <taxon>Lachnospirales</taxon>
        <taxon>Lachnospiraceae</taxon>
        <taxon>Lachnoanaerobaculum</taxon>
    </lineage>
</organism>
<dbReference type="SUPFAM" id="SSF53335">
    <property type="entry name" value="S-adenosyl-L-methionine-dependent methyltransferases"/>
    <property type="match status" value="1"/>
</dbReference>
<evidence type="ECO:0000256" key="2">
    <source>
        <dbReference type="ARBA" id="ARBA00022603"/>
    </source>
</evidence>
<dbReference type="EMBL" id="RRCM01000001">
    <property type="protein sequence ID" value="RRJ15490.1"/>
    <property type="molecule type" value="Genomic_DNA"/>
</dbReference>
<keyword evidence="5" id="KW-0680">Restriction system</keyword>
<evidence type="ECO:0000256" key="4">
    <source>
        <dbReference type="ARBA" id="ARBA00022691"/>
    </source>
</evidence>
<keyword evidence="2" id="KW-0489">Methyltransferase</keyword>
<name>A0A3P3Q5B5_9FIRM</name>
<evidence type="ECO:0000259" key="7">
    <source>
        <dbReference type="Pfam" id="PF02384"/>
    </source>
</evidence>
<proteinExistence type="predicted"/>
<evidence type="ECO:0000256" key="6">
    <source>
        <dbReference type="ARBA" id="ARBA00047942"/>
    </source>
</evidence>
<comment type="catalytic activity">
    <reaction evidence="6">
        <text>a 2'-deoxyadenosine in DNA + S-adenosyl-L-methionine = an N(6)-methyl-2'-deoxyadenosine in DNA + S-adenosyl-L-homocysteine + H(+)</text>
        <dbReference type="Rhea" id="RHEA:15197"/>
        <dbReference type="Rhea" id="RHEA-COMP:12418"/>
        <dbReference type="Rhea" id="RHEA-COMP:12419"/>
        <dbReference type="ChEBI" id="CHEBI:15378"/>
        <dbReference type="ChEBI" id="CHEBI:57856"/>
        <dbReference type="ChEBI" id="CHEBI:59789"/>
        <dbReference type="ChEBI" id="CHEBI:90615"/>
        <dbReference type="ChEBI" id="CHEBI:90616"/>
        <dbReference type="EC" id="2.1.1.72"/>
    </reaction>
</comment>
<dbReference type="InterPro" id="IPR029063">
    <property type="entry name" value="SAM-dependent_MTases_sf"/>
</dbReference>
<gene>
    <name evidence="8" type="ORF">EHW90_00100</name>
</gene>
<evidence type="ECO:0000313" key="8">
    <source>
        <dbReference type="EMBL" id="RRJ15490.1"/>
    </source>
</evidence>
<dbReference type="GO" id="GO:0032259">
    <property type="term" value="P:methylation"/>
    <property type="evidence" value="ECO:0007669"/>
    <property type="project" value="UniProtKB-KW"/>
</dbReference>
<dbReference type="Gene3D" id="3.40.50.150">
    <property type="entry name" value="Vaccinia Virus protein VP39"/>
    <property type="match status" value="1"/>
</dbReference>
<dbReference type="InterPro" id="IPR051537">
    <property type="entry name" value="DNA_Adenine_Mtase"/>
</dbReference>
<dbReference type="PANTHER" id="PTHR42933:SF1">
    <property type="entry name" value="SITE-SPECIFIC DNA-METHYLTRANSFERASE (ADENINE-SPECIFIC)"/>
    <property type="match status" value="1"/>
</dbReference>
<sequence>MGSVLLSNPPYNLKWEPPSMAGFDQRFMGYGIPPKNNANYAFILTGVNLADKSCFLLPLSVLSPKQLESDIIKMLVSENYLETVVLLPGDMFESTSIPICVLSFNKNKTTTKVVFVDAREMAEKEIREQRGQFGGASHEGRVYKKEVNVLNDEAIEKIDDIIKKCRDVEGISKCVSIDAIASKGYSIRPQDYITSAEVEEVHRSYKDIASDYNRVIQNKNALKITINETLAKTLGLYNAYANKKESDISKSFEVVGEKADKEDYISLTKSAIFKIECRSDKAFPELLTVFVSMWKQHIMFLNNEENKILAEFRDALLPDLMQGKIQVE</sequence>
<dbReference type="GO" id="GO:0009307">
    <property type="term" value="P:DNA restriction-modification system"/>
    <property type="evidence" value="ECO:0007669"/>
    <property type="project" value="UniProtKB-KW"/>
</dbReference>
<dbReference type="PROSITE" id="PS00092">
    <property type="entry name" value="N6_MTASE"/>
    <property type="match status" value="1"/>
</dbReference>
<dbReference type="RefSeq" id="WP_124950246.1">
    <property type="nucleotide sequence ID" value="NZ_RRCM01000001.1"/>
</dbReference>
<dbReference type="GO" id="GO:0003677">
    <property type="term" value="F:DNA binding"/>
    <property type="evidence" value="ECO:0007669"/>
    <property type="project" value="InterPro"/>
</dbReference>
<dbReference type="EC" id="2.1.1.72" evidence="1"/>
<dbReference type="GO" id="GO:0009007">
    <property type="term" value="F:site-specific DNA-methyltransferase (adenine-specific) activity"/>
    <property type="evidence" value="ECO:0007669"/>
    <property type="project" value="UniProtKB-EC"/>
</dbReference>
<evidence type="ECO:0000256" key="5">
    <source>
        <dbReference type="ARBA" id="ARBA00022747"/>
    </source>
</evidence>
<dbReference type="Pfam" id="PF02384">
    <property type="entry name" value="N6_Mtase"/>
    <property type="match status" value="1"/>
</dbReference>
<dbReference type="InterPro" id="IPR002052">
    <property type="entry name" value="DNA_methylase_N6_adenine_CS"/>
</dbReference>
<dbReference type="AlphaFoldDB" id="A0A3P3Q5B5"/>
<evidence type="ECO:0000256" key="1">
    <source>
        <dbReference type="ARBA" id="ARBA00011900"/>
    </source>
</evidence>
<dbReference type="GO" id="GO:0008170">
    <property type="term" value="F:N-methyltransferase activity"/>
    <property type="evidence" value="ECO:0007669"/>
    <property type="project" value="InterPro"/>
</dbReference>
<evidence type="ECO:0000313" key="9">
    <source>
        <dbReference type="Proteomes" id="UP000276982"/>
    </source>
</evidence>
<dbReference type="Proteomes" id="UP000276982">
    <property type="component" value="Unassembled WGS sequence"/>
</dbReference>
<keyword evidence="3" id="KW-0808">Transferase</keyword>